<dbReference type="InterPro" id="IPR016270">
    <property type="entry name" value="PGS1"/>
</dbReference>
<keyword evidence="6 7" id="KW-1208">Phospholipid metabolism</keyword>
<dbReference type="GO" id="GO:0032049">
    <property type="term" value="P:cardiolipin biosynthetic process"/>
    <property type="evidence" value="ECO:0007669"/>
    <property type="project" value="InterPro"/>
</dbReference>
<dbReference type="GO" id="GO:0005739">
    <property type="term" value="C:mitochondrion"/>
    <property type="evidence" value="ECO:0007669"/>
    <property type="project" value="UniProtKB-SubCell"/>
</dbReference>
<evidence type="ECO:0000256" key="7">
    <source>
        <dbReference type="RuleBase" id="RU365024"/>
    </source>
</evidence>
<dbReference type="EMBL" id="HBET01021555">
    <property type="protein sequence ID" value="CAD8570368.1"/>
    <property type="molecule type" value="Transcribed_RNA"/>
</dbReference>
<sequence length="527" mass="54778">MRAALAGARRLGSACRGAPATGRASSSLAAAAHGANQQVVRVPDGSVSALTTPADFFSTLVERVAAARDRVSLVSLYVGDGPLEQQLMRAVSSCEADVLVAMDATRGRRAWPGAAPADFVWSTLAASPPTRSACLALLEHPAAGRWPRNRMGSGRLRESAGTQHIKAYAADGWACVAGANLSTDYFTGRQDRYLVTDSPPLAGVYHAAARLLAASPAAHTREAGATVTHEPAAVEQLTPGEEGRRLQAGLAAALEAACGEAAPQSEGAVPVSLAWQCGMLGLRDDQARLEAVLAAAGEGWRVDVATGYCNMPDHMVGLLAAAARRGAAIRVLTASPAANGFLGARSIPAALPLAYSLLLRAVARRLSAMGVLYAPSDDEPAASVPGRVSLVEWTHPLDHHWAEPRGAAGIGTRPPPDADGPARRTFHGKGLWVERGGEVLTAGGSSNFGCRSFDVDVELQTWVGPVAAESATGTSLLAERDALFAGEAAVPVGLRELEQPGRLPSTLSQYDTGQWVRAGAVLVRQWM</sequence>
<keyword evidence="7" id="KW-0547">Nucleotide-binding</keyword>
<dbReference type="Gene3D" id="3.30.870.10">
    <property type="entry name" value="Endonuclease Chain A"/>
    <property type="match status" value="2"/>
</dbReference>
<keyword evidence="5 7" id="KW-0594">Phospholipid biosynthesis</keyword>
<evidence type="ECO:0000256" key="2">
    <source>
        <dbReference type="ARBA" id="ARBA00022679"/>
    </source>
</evidence>
<dbReference type="UniPathway" id="UPA00084">
    <property type="reaction ID" value="UER00503"/>
</dbReference>
<dbReference type="PANTHER" id="PTHR12586:SF1">
    <property type="entry name" value="CDP-DIACYLGLYCEROL--GLYCEROL-3-PHOSPHATE 3-PHOSPHATIDYLTRANSFERASE, MITOCHONDRIAL"/>
    <property type="match status" value="1"/>
</dbReference>
<reference evidence="8" key="1">
    <citation type="submission" date="2021-01" db="EMBL/GenBank/DDBJ databases">
        <authorList>
            <person name="Corre E."/>
            <person name="Pelletier E."/>
            <person name="Niang G."/>
            <person name="Scheremetjew M."/>
            <person name="Finn R."/>
            <person name="Kale V."/>
            <person name="Holt S."/>
            <person name="Cochrane G."/>
            <person name="Meng A."/>
            <person name="Brown T."/>
            <person name="Cohen L."/>
        </authorList>
    </citation>
    <scope>NUCLEOTIDE SEQUENCE</scope>
    <source>
        <strain evidence="8">E4-10</strain>
    </source>
</reference>
<comment type="function">
    <text evidence="7">Functions in the biosynthesis of the anionic phospholipids phosphatidylglycerol and cardiolipin.</text>
</comment>
<dbReference type="GO" id="GO:0008444">
    <property type="term" value="F:CDP-diacylglycerol-glycerol-3-phosphate 3-phosphatidyltransferase activity"/>
    <property type="evidence" value="ECO:0007669"/>
    <property type="project" value="UniProtKB-EC"/>
</dbReference>
<keyword evidence="1 7" id="KW-0444">Lipid biosynthesis</keyword>
<evidence type="ECO:0000256" key="6">
    <source>
        <dbReference type="ARBA" id="ARBA00023264"/>
    </source>
</evidence>
<keyword evidence="2 7" id="KW-0808">Transferase</keyword>
<comment type="subcellular location">
    <subcellularLocation>
        <location evidence="7">Mitochondrion</location>
    </subcellularLocation>
</comment>
<name>A0A7S0K6P1_CAFRO</name>
<comment type="similarity">
    <text evidence="7">Belongs to the CDP-alcohol phosphatidyltransferase class-II family.</text>
</comment>
<comment type="catalytic activity">
    <reaction evidence="7">
        <text>a CDP-1,2-diacyl-sn-glycerol + sn-glycerol 3-phosphate = a 1,2-diacyl-sn-glycero-3-phospho-(1'-sn-glycero-3'-phosphate) + CMP + H(+)</text>
        <dbReference type="Rhea" id="RHEA:12593"/>
        <dbReference type="ChEBI" id="CHEBI:15378"/>
        <dbReference type="ChEBI" id="CHEBI:57597"/>
        <dbReference type="ChEBI" id="CHEBI:58332"/>
        <dbReference type="ChEBI" id="CHEBI:60110"/>
        <dbReference type="ChEBI" id="CHEBI:60377"/>
        <dbReference type="EC" id="2.7.8.5"/>
    </reaction>
</comment>
<gene>
    <name evidence="8" type="ORF">CROE0942_LOCUS14748</name>
</gene>
<dbReference type="PANTHER" id="PTHR12586">
    <property type="entry name" value="CDP-DIACYLGLYCEROL--SERINE O-PHOSPHATIDYLTRANSFERASE"/>
    <property type="match status" value="1"/>
</dbReference>
<evidence type="ECO:0000313" key="8">
    <source>
        <dbReference type="EMBL" id="CAD8570368.1"/>
    </source>
</evidence>
<keyword evidence="7" id="KW-0496">Mitochondrion</keyword>
<evidence type="ECO:0000256" key="3">
    <source>
        <dbReference type="ARBA" id="ARBA00022737"/>
    </source>
</evidence>
<organism evidence="8">
    <name type="scientific">Cafeteria roenbergensis</name>
    <name type="common">Marine flagellate</name>
    <dbReference type="NCBI Taxonomy" id="33653"/>
    <lineage>
        <taxon>Eukaryota</taxon>
        <taxon>Sar</taxon>
        <taxon>Stramenopiles</taxon>
        <taxon>Bigyra</taxon>
        <taxon>Opalozoa</taxon>
        <taxon>Bicosoecida</taxon>
        <taxon>Cafeteriaceae</taxon>
        <taxon>Cafeteria</taxon>
    </lineage>
</organism>
<dbReference type="GO" id="GO:0005524">
    <property type="term" value="F:ATP binding"/>
    <property type="evidence" value="ECO:0007669"/>
    <property type="project" value="UniProtKB-KW"/>
</dbReference>
<keyword evidence="3" id="KW-0677">Repeat</keyword>
<dbReference type="SUPFAM" id="SSF56024">
    <property type="entry name" value="Phospholipase D/nuclease"/>
    <property type="match status" value="2"/>
</dbReference>
<dbReference type="AlphaFoldDB" id="A0A7S0K6P1"/>
<keyword evidence="4 7" id="KW-0443">Lipid metabolism</keyword>
<evidence type="ECO:0000256" key="5">
    <source>
        <dbReference type="ARBA" id="ARBA00023209"/>
    </source>
</evidence>
<accession>A0A7S0K6P1</accession>
<evidence type="ECO:0000256" key="1">
    <source>
        <dbReference type="ARBA" id="ARBA00022516"/>
    </source>
</evidence>
<evidence type="ECO:0000256" key="4">
    <source>
        <dbReference type="ARBA" id="ARBA00023098"/>
    </source>
</evidence>
<protein>
    <recommendedName>
        <fullName evidence="7">CDP-diacylglycerol--glycerol-3-phosphate 3-phosphatidyltransferase</fullName>
        <ecNumber evidence="7">2.7.8.5</ecNumber>
    </recommendedName>
</protein>
<proteinExistence type="inferred from homology"/>
<keyword evidence="7" id="KW-0067">ATP-binding</keyword>
<dbReference type="EC" id="2.7.8.5" evidence="7"/>
<comment type="pathway">
    <text evidence="7">Phospholipid metabolism; phosphatidylglycerol biosynthesis; phosphatidylglycerol from CDP-diacylglycerol: step 1/2.</text>
</comment>